<accession>A0ABQ9H7S7</accession>
<comment type="caution">
    <text evidence="2">The sequence shown here is derived from an EMBL/GenBank/DDBJ whole genome shotgun (WGS) entry which is preliminary data.</text>
</comment>
<protein>
    <submittedName>
        <fullName evidence="2">Uncharacterized protein</fullName>
    </submittedName>
</protein>
<dbReference type="EMBL" id="JARBHB010000006">
    <property type="protein sequence ID" value="KAJ8880281.1"/>
    <property type="molecule type" value="Genomic_DNA"/>
</dbReference>
<feature type="region of interest" description="Disordered" evidence="1">
    <location>
        <begin position="207"/>
        <end position="255"/>
    </location>
</feature>
<name>A0ABQ9H7S7_9NEOP</name>
<reference evidence="2 3" key="1">
    <citation type="submission" date="2023-02" db="EMBL/GenBank/DDBJ databases">
        <title>LHISI_Scaffold_Assembly.</title>
        <authorList>
            <person name="Stuart O.P."/>
            <person name="Cleave R."/>
            <person name="Magrath M.J.L."/>
            <person name="Mikheyev A.S."/>
        </authorList>
    </citation>
    <scope>NUCLEOTIDE SEQUENCE [LARGE SCALE GENOMIC DNA]</scope>
    <source>
        <strain evidence="2">Daus_M_001</strain>
        <tissue evidence="2">Leg muscle</tissue>
    </source>
</reference>
<evidence type="ECO:0000256" key="1">
    <source>
        <dbReference type="SAM" id="MobiDB-lite"/>
    </source>
</evidence>
<evidence type="ECO:0000313" key="2">
    <source>
        <dbReference type="EMBL" id="KAJ8880281.1"/>
    </source>
</evidence>
<feature type="compositionally biased region" description="Polar residues" evidence="1">
    <location>
        <begin position="227"/>
        <end position="245"/>
    </location>
</feature>
<proteinExistence type="predicted"/>
<keyword evidence="3" id="KW-1185">Reference proteome</keyword>
<dbReference type="Proteomes" id="UP001159363">
    <property type="component" value="Chromosome 5"/>
</dbReference>
<organism evidence="2 3">
    <name type="scientific">Dryococelus australis</name>
    <dbReference type="NCBI Taxonomy" id="614101"/>
    <lineage>
        <taxon>Eukaryota</taxon>
        <taxon>Metazoa</taxon>
        <taxon>Ecdysozoa</taxon>
        <taxon>Arthropoda</taxon>
        <taxon>Hexapoda</taxon>
        <taxon>Insecta</taxon>
        <taxon>Pterygota</taxon>
        <taxon>Neoptera</taxon>
        <taxon>Polyneoptera</taxon>
        <taxon>Phasmatodea</taxon>
        <taxon>Verophasmatodea</taxon>
        <taxon>Anareolatae</taxon>
        <taxon>Phasmatidae</taxon>
        <taxon>Eurycanthinae</taxon>
        <taxon>Dryococelus</taxon>
    </lineage>
</organism>
<sequence>MERSAVTQHRPLSGRRLSCLRRGWTSFGTEDLNKSHVRIVPKIVTAAVPFAEIKIQMKRRGLVCVELSKVFGRRFSTKESATHAIVAVHNTDINGQTVKCSWGKESGDPNNAQAAGQVGAPASSLTACITPHNLHHTSQPASPLTAWISPHSLHHPSQPASPLTACITHDYASVISQSEQTAKLFDKVWAALNNEVLRAEGGEMRCDWSSTRMHGGTGDSRELPPISVTSNCSPPTKANRAQSPAGSPDFRKWESSRTRTLVGGFSRECPVSPAPSFRYRSILASITLIGSQDLAVKESPKSLHSLTGCLFWYCQGCRVRKTFAGGLLIAPCSVITVACAVSTTPCTTLPPFSLAPATSITQAADHKTFPPPLEEKKINMTSLGSTYSKGNVLTDDITGVDLLEGQRIVWASELRMGLTAAAPIYRAELLLLSPREIYLGCRFPIGMAWASSELFSGGPQVPCQKHKVFRVEQSRDTWSALNNEILRVYEGEHGAAPECKGGTREKIRRPAAWFGTIHTCQDPRRGSNPVPLDKRSNHYTTAAKACHQVPRGAWPGGGEVVVDLPVGWWRRDARVAAPVAMGSWRNKEGKGGVVVA</sequence>
<dbReference type="InterPro" id="IPR035979">
    <property type="entry name" value="RBD_domain_sf"/>
</dbReference>
<evidence type="ECO:0000313" key="3">
    <source>
        <dbReference type="Proteomes" id="UP001159363"/>
    </source>
</evidence>
<dbReference type="SUPFAM" id="SSF54928">
    <property type="entry name" value="RNA-binding domain, RBD"/>
    <property type="match status" value="1"/>
</dbReference>
<gene>
    <name evidence="2" type="ORF">PR048_016747</name>
</gene>